<dbReference type="InterPro" id="IPR050712">
    <property type="entry name" value="NAD(P)H-dep_reductase"/>
</dbReference>
<dbReference type="RefSeq" id="WP_133333024.1">
    <property type="nucleotide sequence ID" value="NZ_SMYO01000002.1"/>
</dbReference>
<organism evidence="3 4">
    <name type="scientific">Bacillus salipaludis</name>
    <dbReference type="NCBI Taxonomy" id="2547811"/>
    <lineage>
        <taxon>Bacteria</taxon>
        <taxon>Bacillati</taxon>
        <taxon>Bacillota</taxon>
        <taxon>Bacilli</taxon>
        <taxon>Bacillales</taxon>
        <taxon>Bacillaceae</taxon>
        <taxon>Bacillus</taxon>
    </lineage>
</organism>
<dbReference type="PANTHER" id="PTHR30543:SF21">
    <property type="entry name" value="NAD(P)H-DEPENDENT FMN REDUCTASE LOT6"/>
    <property type="match status" value="1"/>
</dbReference>
<dbReference type="AlphaFoldDB" id="A0A4R5VXJ5"/>
<comment type="similarity">
    <text evidence="1">Belongs to the azoreductase type 2 family.</text>
</comment>
<dbReference type="GO" id="GO:0016491">
    <property type="term" value="F:oxidoreductase activity"/>
    <property type="evidence" value="ECO:0007669"/>
    <property type="project" value="InterPro"/>
</dbReference>
<evidence type="ECO:0000313" key="3">
    <source>
        <dbReference type="EMBL" id="TDK64084.1"/>
    </source>
</evidence>
<gene>
    <name evidence="3" type="ORF">E2K98_04235</name>
</gene>
<feature type="domain" description="NADPH-dependent FMN reductase-like" evidence="2">
    <location>
        <begin position="9"/>
        <end position="151"/>
    </location>
</feature>
<proteinExistence type="inferred from homology"/>
<name>A0A4R5VXJ5_9BACI</name>
<dbReference type="InterPro" id="IPR029039">
    <property type="entry name" value="Flavoprotein-like_sf"/>
</dbReference>
<sequence length="182" mass="20432">MEDLKSELHIVGICGSLRKNSFNRGLLRAFEQQLPDHIKFTIADLSELPFFSEERENNLPETVLKLKELVESADAVIVSTPEYNLSYTAVLKNALEWLSRGSLQRPLAGKPTAVMGAASIQVGVSQSHLRDVMHALNVKLINRPIIQVGNARERFDEKGNLVDRGVKEQLEKLKDEFINVLN</sequence>
<dbReference type="PANTHER" id="PTHR30543">
    <property type="entry name" value="CHROMATE REDUCTASE"/>
    <property type="match status" value="1"/>
</dbReference>
<dbReference type="Pfam" id="PF03358">
    <property type="entry name" value="FMN_red"/>
    <property type="match status" value="1"/>
</dbReference>
<dbReference type="Proteomes" id="UP000295132">
    <property type="component" value="Unassembled WGS sequence"/>
</dbReference>
<protein>
    <submittedName>
        <fullName evidence="3">NADPH-dependent oxidoreductase</fullName>
    </submittedName>
</protein>
<reference evidence="3 4" key="1">
    <citation type="submission" date="2019-03" db="EMBL/GenBank/DDBJ databases">
        <title>Bacillus niacini sp. nov. a Nicotinate-Metabolizing Mesophile Isolated from Soil.</title>
        <authorList>
            <person name="Zhang G."/>
        </authorList>
    </citation>
    <scope>NUCLEOTIDE SEQUENCE [LARGE SCALE GENOMIC DNA]</scope>
    <source>
        <strain evidence="3 4">WN066</strain>
    </source>
</reference>
<accession>A0A4R5VXJ5</accession>
<dbReference type="Gene3D" id="3.40.50.360">
    <property type="match status" value="1"/>
</dbReference>
<evidence type="ECO:0000259" key="2">
    <source>
        <dbReference type="Pfam" id="PF03358"/>
    </source>
</evidence>
<evidence type="ECO:0000256" key="1">
    <source>
        <dbReference type="ARBA" id="ARBA00009428"/>
    </source>
</evidence>
<dbReference type="GO" id="GO:0010181">
    <property type="term" value="F:FMN binding"/>
    <property type="evidence" value="ECO:0007669"/>
    <property type="project" value="TreeGrafter"/>
</dbReference>
<comment type="caution">
    <text evidence="3">The sequence shown here is derived from an EMBL/GenBank/DDBJ whole genome shotgun (WGS) entry which is preliminary data.</text>
</comment>
<dbReference type="EMBL" id="SMYO01000002">
    <property type="protein sequence ID" value="TDK64084.1"/>
    <property type="molecule type" value="Genomic_DNA"/>
</dbReference>
<dbReference type="SUPFAM" id="SSF52218">
    <property type="entry name" value="Flavoproteins"/>
    <property type="match status" value="1"/>
</dbReference>
<dbReference type="GO" id="GO:0005829">
    <property type="term" value="C:cytosol"/>
    <property type="evidence" value="ECO:0007669"/>
    <property type="project" value="TreeGrafter"/>
</dbReference>
<dbReference type="InterPro" id="IPR005025">
    <property type="entry name" value="FMN_Rdtase-like_dom"/>
</dbReference>
<evidence type="ECO:0000313" key="4">
    <source>
        <dbReference type="Proteomes" id="UP000295132"/>
    </source>
</evidence>